<sequence length="68" mass="7854">MSLKDVVTENEFEKRLLADATPPSDIEVTFDDIGALENVNDSLKRLWTRIFHVHPHSIGETRFLFVKN</sequence>
<dbReference type="PANTHER" id="PTHR45644:SF39">
    <property type="entry name" value="AAA-TYPE ATPASE FAMILY PROTEIN-RELATED"/>
    <property type="match status" value="1"/>
</dbReference>
<name>F6H9N2_VITVI</name>
<evidence type="ECO:0000313" key="3">
    <source>
        <dbReference type="EMBL" id="CCB48902.1"/>
    </source>
</evidence>
<accession>F6H9N2</accession>
<reference evidence="4" key="1">
    <citation type="journal article" date="2007" name="Nature">
        <title>The grapevine genome sequence suggests ancestral hexaploidization in major angiosperm phyla.</title>
        <authorList>
            <consortium name="The French-Italian Public Consortium for Grapevine Genome Characterization."/>
            <person name="Jaillon O."/>
            <person name="Aury J.-M."/>
            <person name="Noel B."/>
            <person name="Policriti A."/>
            <person name="Clepet C."/>
            <person name="Casagrande A."/>
            <person name="Choisne N."/>
            <person name="Aubourg S."/>
            <person name="Vitulo N."/>
            <person name="Jubin C."/>
            <person name="Vezzi A."/>
            <person name="Legeai F."/>
            <person name="Hugueney P."/>
            <person name="Dasilva C."/>
            <person name="Horner D."/>
            <person name="Mica E."/>
            <person name="Jublot D."/>
            <person name="Poulain J."/>
            <person name="Bruyere C."/>
            <person name="Billault A."/>
            <person name="Segurens B."/>
            <person name="Gouyvenoux M."/>
            <person name="Ugarte E."/>
            <person name="Cattonaro F."/>
            <person name="Anthouard V."/>
            <person name="Vico V."/>
            <person name="Del Fabbro C."/>
            <person name="Alaux M."/>
            <person name="Di Gaspero G."/>
            <person name="Dumas V."/>
            <person name="Felice N."/>
            <person name="Paillard S."/>
            <person name="Juman I."/>
            <person name="Moroldo M."/>
            <person name="Scalabrin S."/>
            <person name="Canaguier A."/>
            <person name="Le Clainche I."/>
            <person name="Malacrida G."/>
            <person name="Durand E."/>
            <person name="Pesole G."/>
            <person name="Laucou V."/>
            <person name="Chatelet P."/>
            <person name="Merdinoglu D."/>
            <person name="Delledonne M."/>
            <person name="Pezzotti M."/>
            <person name="Lecharny A."/>
            <person name="Scarpelli C."/>
            <person name="Artiguenave F."/>
            <person name="Pe M.E."/>
            <person name="Valle G."/>
            <person name="Morgante M."/>
            <person name="Caboche M."/>
            <person name="Adam-Blondon A.-F."/>
            <person name="Weissenbach J."/>
            <person name="Quetier F."/>
            <person name="Wincker P."/>
        </authorList>
    </citation>
    <scope>NUCLEOTIDE SEQUENCE [LARGE SCALE GENOMIC DNA]</scope>
    <source>
        <strain evidence="4">cv. Pinot noir / PN40024</strain>
    </source>
</reference>
<protein>
    <submittedName>
        <fullName evidence="3">Uncharacterized protein</fullName>
    </submittedName>
</protein>
<dbReference type="Proteomes" id="UP000009183">
    <property type="component" value="Chromosome 11"/>
</dbReference>
<dbReference type="eggNOG" id="KOG0737">
    <property type="taxonomic scope" value="Eukaryota"/>
</dbReference>
<keyword evidence="4" id="KW-1185">Reference proteome</keyword>
<dbReference type="InterPro" id="IPR051701">
    <property type="entry name" value="Mito_OM_Translocase_MSP1"/>
</dbReference>
<dbReference type="EMBL" id="FN595502">
    <property type="protein sequence ID" value="CCB48902.1"/>
    <property type="molecule type" value="Genomic_DNA"/>
</dbReference>
<dbReference type="PANTHER" id="PTHR45644">
    <property type="entry name" value="AAA ATPASE, PUTATIVE (AFU_ORTHOLOGUE AFUA_2G12920)-RELATED-RELATED"/>
    <property type="match status" value="1"/>
</dbReference>
<keyword evidence="1" id="KW-0547">Nucleotide-binding</keyword>
<organism evidence="3 4">
    <name type="scientific">Vitis vinifera</name>
    <name type="common">Grape</name>
    <dbReference type="NCBI Taxonomy" id="29760"/>
    <lineage>
        <taxon>Eukaryota</taxon>
        <taxon>Viridiplantae</taxon>
        <taxon>Streptophyta</taxon>
        <taxon>Embryophyta</taxon>
        <taxon>Tracheophyta</taxon>
        <taxon>Spermatophyta</taxon>
        <taxon>Magnoliopsida</taxon>
        <taxon>eudicotyledons</taxon>
        <taxon>Gunneridae</taxon>
        <taxon>Pentapetalae</taxon>
        <taxon>rosids</taxon>
        <taxon>Vitales</taxon>
        <taxon>Vitaceae</taxon>
        <taxon>Viteae</taxon>
        <taxon>Vitis</taxon>
    </lineage>
</organism>
<proteinExistence type="predicted"/>
<dbReference type="STRING" id="29760.F6H9N2"/>
<dbReference type="GO" id="GO:0005524">
    <property type="term" value="F:ATP binding"/>
    <property type="evidence" value="ECO:0007669"/>
    <property type="project" value="UniProtKB-KW"/>
</dbReference>
<evidence type="ECO:0000313" key="4">
    <source>
        <dbReference type="Proteomes" id="UP000009183"/>
    </source>
</evidence>
<dbReference type="PaxDb" id="29760-VIT_11s0065g00060.t01"/>
<evidence type="ECO:0000256" key="2">
    <source>
        <dbReference type="ARBA" id="ARBA00022840"/>
    </source>
</evidence>
<gene>
    <name evidence="3" type="ordered locus">VIT_11s0065g00060</name>
</gene>
<keyword evidence="2" id="KW-0067">ATP-binding</keyword>
<evidence type="ECO:0000256" key="1">
    <source>
        <dbReference type="ARBA" id="ARBA00022741"/>
    </source>
</evidence>
<dbReference type="InParanoid" id="F6H9N2"/>
<dbReference type="HOGENOM" id="CLU_2799177_0_0_1"/>
<dbReference type="AlphaFoldDB" id="F6H9N2"/>